<dbReference type="InterPro" id="IPR029064">
    <property type="entry name" value="Ribosomal_eL30-like_sf"/>
</dbReference>
<protein>
    <recommendedName>
        <fullName evidence="1">peptide chain release factor N(5)-glutamine methyltransferase</fullName>
        <ecNumber evidence="1">2.1.1.297</ecNumber>
    </recommendedName>
</protein>
<dbReference type="GO" id="GO:0102559">
    <property type="term" value="F:peptide chain release factor N(5)-glutamine methyltransferase activity"/>
    <property type="evidence" value="ECO:0007669"/>
    <property type="project" value="UniProtKB-EC"/>
</dbReference>
<dbReference type="InterPro" id="IPR050320">
    <property type="entry name" value="N5-glutamine_MTase"/>
</dbReference>
<organism evidence="9 10">
    <name type="scientific">Geodia barretti</name>
    <name type="common">Barrett's horny sponge</name>
    <dbReference type="NCBI Taxonomy" id="519541"/>
    <lineage>
        <taxon>Eukaryota</taxon>
        <taxon>Metazoa</taxon>
        <taxon>Porifera</taxon>
        <taxon>Demospongiae</taxon>
        <taxon>Heteroscleromorpha</taxon>
        <taxon>Tetractinellida</taxon>
        <taxon>Astrophorina</taxon>
        <taxon>Geodiidae</taxon>
        <taxon>Geodia</taxon>
    </lineage>
</organism>
<dbReference type="CDD" id="cd18095">
    <property type="entry name" value="SpoU-like_rRNA-MTase"/>
    <property type="match status" value="1"/>
</dbReference>
<dbReference type="PANTHER" id="PTHR18895">
    <property type="entry name" value="HEMK METHYLTRANSFERASE"/>
    <property type="match status" value="1"/>
</dbReference>
<dbReference type="InterPro" id="IPR007848">
    <property type="entry name" value="Small_mtfrase_dom"/>
</dbReference>
<keyword evidence="4" id="KW-0949">S-adenosyl-L-methionine</keyword>
<dbReference type="InterPro" id="IPR029028">
    <property type="entry name" value="Alpha/beta_knot_MTases"/>
</dbReference>
<dbReference type="EC" id="2.1.1.297" evidence="1"/>
<evidence type="ECO:0000313" key="9">
    <source>
        <dbReference type="EMBL" id="CAI8041957.1"/>
    </source>
</evidence>
<feature type="domain" description="MRM3-like substrate binding" evidence="8">
    <location>
        <begin position="261"/>
        <end position="342"/>
    </location>
</feature>
<dbReference type="Pfam" id="PF22435">
    <property type="entry name" value="MRM3-like_sub_bind"/>
    <property type="match status" value="1"/>
</dbReference>
<dbReference type="PANTHER" id="PTHR18895:SF74">
    <property type="entry name" value="MTRF1L RELEASE FACTOR GLUTAMINE METHYLTRANSFERASE"/>
    <property type="match status" value="1"/>
</dbReference>
<feature type="domain" description="tRNA/rRNA methyltransferase SpoU type" evidence="6">
    <location>
        <begin position="384"/>
        <end position="524"/>
    </location>
</feature>
<dbReference type="SUPFAM" id="SSF75217">
    <property type="entry name" value="alpha/beta knot"/>
    <property type="match status" value="1"/>
</dbReference>
<dbReference type="InterPro" id="IPR001537">
    <property type="entry name" value="SpoU_MeTrfase"/>
</dbReference>
<dbReference type="InterPro" id="IPR004556">
    <property type="entry name" value="HemK-like"/>
</dbReference>
<evidence type="ECO:0000256" key="5">
    <source>
        <dbReference type="ARBA" id="ARBA00048391"/>
    </source>
</evidence>
<evidence type="ECO:0000259" key="6">
    <source>
        <dbReference type="Pfam" id="PF00588"/>
    </source>
</evidence>
<keyword evidence="3" id="KW-0808">Transferase</keyword>
<comment type="caution">
    <text evidence="9">The sequence shown here is derived from an EMBL/GenBank/DDBJ whole genome shotgun (WGS) entry which is preliminary data.</text>
</comment>
<dbReference type="InterPro" id="IPR029063">
    <property type="entry name" value="SAM-dependent_MTases_sf"/>
</dbReference>
<reference evidence="9" key="1">
    <citation type="submission" date="2023-03" db="EMBL/GenBank/DDBJ databases">
        <authorList>
            <person name="Steffen K."/>
            <person name="Cardenas P."/>
        </authorList>
    </citation>
    <scope>NUCLEOTIDE SEQUENCE</scope>
</reference>
<dbReference type="Pfam" id="PF00588">
    <property type="entry name" value="SpoU_methylase"/>
    <property type="match status" value="1"/>
</dbReference>
<dbReference type="GO" id="GO:0006396">
    <property type="term" value="P:RNA processing"/>
    <property type="evidence" value="ECO:0007669"/>
    <property type="project" value="InterPro"/>
</dbReference>
<dbReference type="SUPFAM" id="SSF55315">
    <property type="entry name" value="L30e-like"/>
    <property type="match status" value="1"/>
</dbReference>
<sequence>MPVFQGALSKFRELIKKRIAHTPVSYLTNHKEFMSLDFYVDSRVLIPRPETEILVETVLQHQKEPCRFVDIGTGCGAIAVSFGHHRPDWELIATDFSTEALEVAQQNALTHNCADRLTFLQGDLFEPLQELPNSRFDWIASNPPYVGTNEASTLPLDVREHEPEIALFAGVDGLDIIRRIVTDAPQFLNSEGKLILEIGCNQNHPVQDLIKSQPAYRHCEVIKDYADSFFFRFHAVQENSVLQKHKSISPQHHSVITSINNPRVVAARKLQTRKHRHRQERFLVEGFEILDLALDAGIQPIEVFYCEEQCGEKTVRQLLNRLREAGATLAPVSTQVLHTLSAAAGNVYASPHKAPPNVIQTHIVATFARFEVSFQDITLTGDELVLVLDGTQTPSNLGMILRTADAVGAAAVFLIPPCVDIFHPKSVRGSHGSLFSVPLVETTDIPGLFRWLREKEFRTMGADPHLGKSWNQENWKGRVAIVLGHDVRGISDAVRAQIEGWARLPMTGKVESLNVAVAGSVLIYEWFRANRLES</sequence>
<dbReference type="InterPro" id="IPR053888">
    <property type="entry name" value="MRM3-like_sub_bind"/>
</dbReference>
<comment type="catalytic activity">
    <reaction evidence="5">
        <text>L-glutaminyl-[peptide chain release factor] + S-adenosyl-L-methionine = N(5)-methyl-L-glutaminyl-[peptide chain release factor] + S-adenosyl-L-homocysteine + H(+)</text>
        <dbReference type="Rhea" id="RHEA:42896"/>
        <dbReference type="Rhea" id="RHEA-COMP:10271"/>
        <dbReference type="Rhea" id="RHEA-COMP:10272"/>
        <dbReference type="ChEBI" id="CHEBI:15378"/>
        <dbReference type="ChEBI" id="CHEBI:30011"/>
        <dbReference type="ChEBI" id="CHEBI:57856"/>
        <dbReference type="ChEBI" id="CHEBI:59789"/>
        <dbReference type="ChEBI" id="CHEBI:61891"/>
        <dbReference type="EC" id="2.1.1.297"/>
    </reaction>
</comment>
<dbReference type="Gene3D" id="3.40.1280.10">
    <property type="match status" value="1"/>
</dbReference>
<feature type="domain" description="Methyltransferase small" evidence="7">
    <location>
        <begin position="51"/>
        <end position="149"/>
    </location>
</feature>
<name>A0AA35T661_GEOBA</name>
<dbReference type="AlphaFoldDB" id="A0AA35T661"/>
<dbReference type="NCBIfam" id="TIGR03534">
    <property type="entry name" value="RF_mod_PrmC"/>
    <property type="match status" value="1"/>
</dbReference>
<proteinExistence type="predicted"/>
<dbReference type="EMBL" id="CASHTH010003229">
    <property type="protein sequence ID" value="CAI8041957.1"/>
    <property type="molecule type" value="Genomic_DNA"/>
</dbReference>
<dbReference type="GO" id="GO:0032259">
    <property type="term" value="P:methylation"/>
    <property type="evidence" value="ECO:0007669"/>
    <property type="project" value="UniProtKB-KW"/>
</dbReference>
<dbReference type="SUPFAM" id="SSF53335">
    <property type="entry name" value="S-adenosyl-L-methionine-dependent methyltransferases"/>
    <property type="match status" value="1"/>
</dbReference>
<evidence type="ECO:0000256" key="4">
    <source>
        <dbReference type="ARBA" id="ARBA00022691"/>
    </source>
</evidence>
<gene>
    <name evidence="9" type="ORF">GBAR_LOCUS23287</name>
</gene>
<evidence type="ECO:0000256" key="3">
    <source>
        <dbReference type="ARBA" id="ARBA00022679"/>
    </source>
</evidence>
<dbReference type="Proteomes" id="UP001174909">
    <property type="component" value="Unassembled WGS sequence"/>
</dbReference>
<dbReference type="InterPro" id="IPR029026">
    <property type="entry name" value="tRNA_m1G_MTases_N"/>
</dbReference>
<dbReference type="NCBIfam" id="TIGR00536">
    <property type="entry name" value="hemK_fam"/>
    <property type="match status" value="1"/>
</dbReference>
<evidence type="ECO:0000259" key="7">
    <source>
        <dbReference type="Pfam" id="PF05175"/>
    </source>
</evidence>
<dbReference type="InterPro" id="IPR002052">
    <property type="entry name" value="DNA_methylase_N6_adenine_CS"/>
</dbReference>
<dbReference type="InterPro" id="IPR019874">
    <property type="entry name" value="RF_methyltr_PrmC"/>
</dbReference>
<dbReference type="GO" id="GO:0003723">
    <property type="term" value="F:RNA binding"/>
    <property type="evidence" value="ECO:0007669"/>
    <property type="project" value="InterPro"/>
</dbReference>
<dbReference type="Gene3D" id="1.10.8.10">
    <property type="entry name" value="DNA helicase RuvA subunit, C-terminal domain"/>
    <property type="match status" value="1"/>
</dbReference>
<dbReference type="Gene3D" id="3.30.1330.30">
    <property type="match status" value="1"/>
</dbReference>
<evidence type="ECO:0000313" key="10">
    <source>
        <dbReference type="Proteomes" id="UP001174909"/>
    </source>
</evidence>
<evidence type="ECO:0000256" key="1">
    <source>
        <dbReference type="ARBA" id="ARBA00012771"/>
    </source>
</evidence>
<keyword evidence="10" id="KW-1185">Reference proteome</keyword>
<accession>A0AA35T661</accession>
<evidence type="ECO:0000259" key="8">
    <source>
        <dbReference type="Pfam" id="PF22435"/>
    </source>
</evidence>
<dbReference type="Gene3D" id="3.40.50.150">
    <property type="entry name" value="Vaccinia Virus protein VP39"/>
    <property type="match status" value="1"/>
</dbReference>
<dbReference type="PROSITE" id="PS00092">
    <property type="entry name" value="N6_MTASE"/>
    <property type="match status" value="1"/>
</dbReference>
<dbReference type="GO" id="GO:0008173">
    <property type="term" value="F:RNA methyltransferase activity"/>
    <property type="evidence" value="ECO:0007669"/>
    <property type="project" value="InterPro"/>
</dbReference>
<evidence type="ECO:0000256" key="2">
    <source>
        <dbReference type="ARBA" id="ARBA00022603"/>
    </source>
</evidence>
<dbReference type="CDD" id="cd02440">
    <property type="entry name" value="AdoMet_MTases"/>
    <property type="match status" value="1"/>
</dbReference>
<dbReference type="Pfam" id="PF05175">
    <property type="entry name" value="MTS"/>
    <property type="match status" value="1"/>
</dbReference>
<keyword evidence="2 9" id="KW-0489">Methyltransferase</keyword>